<accession>A0ABZ3HCT8</accession>
<dbReference type="PANTHER" id="PTHR33406">
    <property type="entry name" value="MEMBRANE PROTEIN MJ1562-RELATED"/>
    <property type="match status" value="1"/>
</dbReference>
<dbReference type="Proteomes" id="UP001447842">
    <property type="component" value="Chromosome"/>
</dbReference>
<feature type="transmembrane region" description="Helical" evidence="1">
    <location>
        <begin position="535"/>
        <end position="556"/>
    </location>
</feature>
<keyword evidence="3" id="KW-1185">Reference proteome</keyword>
<dbReference type="PANTHER" id="PTHR33406:SF13">
    <property type="entry name" value="MEMBRANE PROTEIN YDFJ"/>
    <property type="match status" value="1"/>
</dbReference>
<keyword evidence="1" id="KW-1133">Transmembrane helix</keyword>
<sequence>MRHHDTPKVSRYVTFVTRNRAAVIALFLLLALLTLALERFSFVLSDQRFWLGGSQELAMTKALGIVPENVQHLRVYVNRFDDDTKAKLTALHVRLTQIKGVRHVDSLFSSRYIYNDKATEGSSLIKALPLSELNAAQAYAFIRALPDAYRRYVTEDFGAFDFYLYGDERLADVQLSIPFAYTLDETDSSFGYRQTLFFLGLIVLAIILFFRIIFHNYVSAFAALVIVSGTLLFTFELVYLITGLHELHLALGLIIIAIALVDYLYFYYRWHVTQYRDDSHRALLKSLNRTVTPALWTTVITAVGLGTLLFSENEIVRMLSISIIGASLIALLLNTTLLIALLSYFRVRHPRVRFTRPVYYFVSRELDYNPKLLRLLNLVTIGILLLGLSLFLTRSDLLLSPGQSGRTLVLTVPFDEIDPVTVAKIDTLASELTARFPSVDRVDSVASLLRLIHQAEAPGELLDDQAILRALFFIDMYDLNQRYFNDEKQTLKLTLFMEPGIDTAALLTYLRNYAALPLHFSDVQTLVRSAKQQQIVVLAASLFTALVIIGLIMGIIFGSGRMIYIGFITNAIPIAWFGLAMELLDTPVNLEMLIAMSISVGLGSDATVHFAFKYFRARFFGRSRKHALEITFFYGAVPVVIGAFVLVIFFASLMMTPVQSLRDIGRFGAELITLSLATDLLLLPVFLLSIDPFAKSREVHKDYCTI</sequence>
<feature type="transmembrane region" description="Helical" evidence="1">
    <location>
        <begin position="196"/>
        <end position="214"/>
    </location>
</feature>
<feature type="transmembrane region" description="Helical" evidence="1">
    <location>
        <begin position="323"/>
        <end position="345"/>
    </location>
</feature>
<dbReference type="InterPro" id="IPR050545">
    <property type="entry name" value="Mycobact_MmpL"/>
</dbReference>
<dbReference type="SUPFAM" id="SSF82866">
    <property type="entry name" value="Multidrug efflux transporter AcrB transmembrane domain"/>
    <property type="match status" value="2"/>
</dbReference>
<feature type="transmembrane region" description="Helical" evidence="1">
    <location>
        <begin position="221"/>
        <end position="241"/>
    </location>
</feature>
<feature type="transmembrane region" description="Helical" evidence="1">
    <location>
        <begin position="247"/>
        <end position="270"/>
    </location>
</feature>
<dbReference type="EMBL" id="CP147920">
    <property type="protein sequence ID" value="XAU15434.1"/>
    <property type="molecule type" value="Genomic_DNA"/>
</dbReference>
<organism evidence="2 3">
    <name type="scientific">Sulfurimonas diazotrophicus</name>
    <dbReference type="NCBI Taxonomy" id="3131939"/>
    <lineage>
        <taxon>Bacteria</taxon>
        <taxon>Pseudomonadati</taxon>
        <taxon>Campylobacterota</taxon>
        <taxon>Epsilonproteobacteria</taxon>
        <taxon>Campylobacterales</taxon>
        <taxon>Sulfurimonadaceae</taxon>
        <taxon>Sulfurimonas</taxon>
    </lineage>
</organism>
<evidence type="ECO:0008006" key="4">
    <source>
        <dbReference type="Google" id="ProtNLM"/>
    </source>
</evidence>
<evidence type="ECO:0000256" key="1">
    <source>
        <dbReference type="SAM" id="Phobius"/>
    </source>
</evidence>
<evidence type="ECO:0000313" key="3">
    <source>
        <dbReference type="Proteomes" id="UP001447842"/>
    </source>
</evidence>
<proteinExistence type="predicted"/>
<evidence type="ECO:0000313" key="2">
    <source>
        <dbReference type="EMBL" id="XAU15434.1"/>
    </source>
</evidence>
<gene>
    <name evidence="2" type="ORF">WCY31_01735</name>
</gene>
<keyword evidence="1" id="KW-0812">Transmembrane</keyword>
<feature type="transmembrane region" description="Helical" evidence="1">
    <location>
        <begin position="291"/>
        <end position="311"/>
    </location>
</feature>
<feature type="transmembrane region" description="Helical" evidence="1">
    <location>
        <begin position="632"/>
        <end position="655"/>
    </location>
</feature>
<name>A0ABZ3HCT8_9BACT</name>
<feature type="transmembrane region" description="Helical" evidence="1">
    <location>
        <begin position="593"/>
        <end position="612"/>
    </location>
</feature>
<reference evidence="2 3" key="1">
    <citation type="submission" date="2024-03" db="EMBL/GenBank/DDBJ databases">
        <title>Sulfurimonas sp. HSL3-1.</title>
        <authorList>
            <person name="Wang S."/>
        </authorList>
    </citation>
    <scope>NUCLEOTIDE SEQUENCE [LARGE SCALE GENOMIC DNA]</scope>
    <source>
        <strain evidence="2 3">HSL3-1</strain>
    </source>
</reference>
<feature type="transmembrane region" description="Helical" evidence="1">
    <location>
        <begin position="667"/>
        <end position="688"/>
    </location>
</feature>
<dbReference type="RefSeq" id="WP_345972915.1">
    <property type="nucleotide sequence ID" value="NZ_CP147920.1"/>
</dbReference>
<dbReference type="Gene3D" id="1.20.1640.10">
    <property type="entry name" value="Multidrug efflux transporter AcrB transmembrane domain"/>
    <property type="match status" value="2"/>
</dbReference>
<protein>
    <recommendedName>
        <fullName evidence="4">SSD domain-containing protein</fullName>
    </recommendedName>
</protein>
<feature type="transmembrane region" description="Helical" evidence="1">
    <location>
        <begin position="372"/>
        <end position="392"/>
    </location>
</feature>
<feature type="transmembrane region" description="Helical" evidence="1">
    <location>
        <begin position="563"/>
        <end position="581"/>
    </location>
</feature>
<keyword evidence="1" id="KW-0472">Membrane</keyword>